<dbReference type="EMBL" id="CP035299">
    <property type="protein sequence ID" value="QAU52434.1"/>
    <property type="molecule type" value="Genomic_DNA"/>
</dbReference>
<name>A0A410W8Z8_9CORY</name>
<evidence type="ECO:0000313" key="1">
    <source>
        <dbReference type="EMBL" id="QAU52434.1"/>
    </source>
</evidence>
<evidence type="ECO:0000313" key="2">
    <source>
        <dbReference type="Proteomes" id="UP000288929"/>
    </source>
</evidence>
<dbReference type="AlphaFoldDB" id="A0A410W8Z8"/>
<dbReference type="InterPro" id="IPR036938">
    <property type="entry name" value="PAP2/HPO_sf"/>
</dbReference>
<organism evidence="1 2">
    <name type="scientific">Corynebacterium pelargi</name>
    <dbReference type="NCBI Taxonomy" id="1471400"/>
    <lineage>
        <taxon>Bacteria</taxon>
        <taxon>Bacillati</taxon>
        <taxon>Actinomycetota</taxon>
        <taxon>Actinomycetes</taxon>
        <taxon>Mycobacteriales</taxon>
        <taxon>Corynebacteriaceae</taxon>
        <taxon>Corynebacterium</taxon>
    </lineage>
</organism>
<dbReference type="Gene3D" id="1.20.144.10">
    <property type="entry name" value="Phosphatidic acid phosphatase type 2/haloperoxidase"/>
    <property type="match status" value="1"/>
</dbReference>
<dbReference type="KEGG" id="cpeg:CPELA_05820"/>
<keyword evidence="2" id="KW-1185">Reference proteome</keyword>
<gene>
    <name evidence="1" type="ORF">CPELA_05820</name>
</gene>
<proteinExistence type="predicted"/>
<dbReference type="SUPFAM" id="SSF48317">
    <property type="entry name" value="Acid phosphatase/Vanadium-dependent haloperoxidase"/>
    <property type="match status" value="1"/>
</dbReference>
<dbReference type="Proteomes" id="UP000288929">
    <property type="component" value="Chromosome"/>
</dbReference>
<reference evidence="1 2" key="1">
    <citation type="submission" date="2019-01" db="EMBL/GenBank/DDBJ databases">
        <authorList>
            <person name="Ruckert C."/>
            <person name="Busche T."/>
            <person name="Kalinowski J."/>
        </authorList>
    </citation>
    <scope>NUCLEOTIDE SEQUENCE [LARGE SCALE GENOMIC DNA]</scope>
    <source>
        <strain evidence="1 2">136/3</strain>
    </source>
</reference>
<accession>A0A410W8Z8</accession>
<sequence length="140" mass="15876">MINTGLRFGRTPSAITGVALITLAICIGFLIKWDAVIIRDNDIHHGLLNARPSWFTTVMIAATSLFNPLSATILSMIIGVVVWWWTKVWRSGVYILAAVALSAFITQVFKRVFEHSRPPELHQILVETHFRFSLWSCHCR</sequence>
<protein>
    <submittedName>
        <fullName evidence="1">Uncharacterized protein</fullName>
    </submittedName>
</protein>